<accession>A0A2Z4GBL7</accession>
<dbReference type="PANTHER" id="PTHR42839">
    <property type="entry name" value="ISOCHORISMATE SYNTHASE ENTC"/>
    <property type="match status" value="1"/>
</dbReference>
<dbReference type="PANTHER" id="PTHR42839:SF2">
    <property type="entry name" value="ISOCHORISMATE SYNTHASE ENTC"/>
    <property type="match status" value="1"/>
</dbReference>
<dbReference type="SUPFAM" id="SSF56322">
    <property type="entry name" value="ADC synthase"/>
    <property type="match status" value="1"/>
</dbReference>
<gene>
    <name evidence="2" type="ORF">DJ013_09130</name>
</gene>
<dbReference type="Pfam" id="PF00425">
    <property type="entry name" value="Chorismate_bind"/>
    <property type="match status" value="1"/>
</dbReference>
<dbReference type="Proteomes" id="UP000249873">
    <property type="component" value="Chromosome"/>
</dbReference>
<dbReference type="OrthoDB" id="9806579at2"/>
<name>A0A2Z4GBL7_9BACT</name>
<dbReference type="Gene3D" id="3.60.120.10">
    <property type="entry name" value="Anthranilate synthase"/>
    <property type="match status" value="1"/>
</dbReference>
<dbReference type="EMBL" id="CP029480">
    <property type="protein sequence ID" value="AWV98323.1"/>
    <property type="molecule type" value="Genomic_DNA"/>
</dbReference>
<keyword evidence="3" id="KW-1185">Reference proteome</keyword>
<protein>
    <submittedName>
        <fullName evidence="2">Isochorismate synthase</fullName>
    </submittedName>
</protein>
<organism evidence="2 3">
    <name type="scientific">Arcticibacterium luteifluviistationis</name>
    <dbReference type="NCBI Taxonomy" id="1784714"/>
    <lineage>
        <taxon>Bacteria</taxon>
        <taxon>Pseudomonadati</taxon>
        <taxon>Bacteroidota</taxon>
        <taxon>Cytophagia</taxon>
        <taxon>Cytophagales</taxon>
        <taxon>Leadbetterellaceae</taxon>
        <taxon>Arcticibacterium</taxon>
    </lineage>
</organism>
<proteinExistence type="predicted"/>
<evidence type="ECO:0000259" key="1">
    <source>
        <dbReference type="Pfam" id="PF00425"/>
    </source>
</evidence>
<evidence type="ECO:0000313" key="3">
    <source>
        <dbReference type="Proteomes" id="UP000249873"/>
    </source>
</evidence>
<evidence type="ECO:0000313" key="2">
    <source>
        <dbReference type="EMBL" id="AWV98323.1"/>
    </source>
</evidence>
<dbReference type="InterPro" id="IPR015890">
    <property type="entry name" value="Chorismate_C"/>
</dbReference>
<dbReference type="RefSeq" id="WP_111371496.1">
    <property type="nucleotide sequence ID" value="NZ_CP029480.1"/>
</dbReference>
<sequence>MAETNTIGKSQFAIKDVFDQLIVGNLPFAIWRMPSDNSYSCVISTNEEPNWQKIDLEELGAGFAFAPFNYSENSKSLFIQGDLAFNFNTLEDNLDPSIEEKIGNLIPLEKTSYTEKKVNLKLHIDANASEKESFLGNVKKGITAINDGFFDKVVLSREKKIKRPSDFSPINHFAELSKKHTSAFCSITYLPWDNEIWIGATPESLVAQDADGIFKTMALAGTQPSFDAAGNRIETADALWRQKEIEEQAFVSRYIINCLKKIRVREYVEIGPKTINAGNLLHLQTTFEIDTRAIEFPQLGSVMLDLLHPTSAICGMPKEAAQSFIKNNETYDRSFYSGFLGPVNVENQTHLFVNLRTLKASPEHISFYAGCGITSDSNPEKEWSETEMKLKTVMA</sequence>
<feature type="domain" description="Chorismate-utilising enzyme C-terminal" evidence="1">
    <location>
        <begin position="131"/>
        <end position="389"/>
    </location>
</feature>
<reference evidence="2 3" key="1">
    <citation type="submission" date="2018-05" db="EMBL/GenBank/DDBJ databases">
        <title>Complete genome sequence of Arcticibacterium luteifluviistationis SM1504T, a cytophagaceae bacterium isolated from Arctic surface seawater.</title>
        <authorList>
            <person name="Li Y."/>
            <person name="Qin Q.-L."/>
        </authorList>
    </citation>
    <scope>NUCLEOTIDE SEQUENCE [LARGE SCALE GENOMIC DNA]</scope>
    <source>
        <strain evidence="2 3">SM1504</strain>
    </source>
</reference>
<dbReference type="AlphaFoldDB" id="A0A2Z4GBL7"/>
<dbReference type="InterPro" id="IPR005801">
    <property type="entry name" value="ADC_synthase"/>
</dbReference>
<dbReference type="KEGG" id="als:DJ013_09130"/>